<name>A0AAQ3Y8H4_9ENTE</name>
<dbReference type="RefSeq" id="WP_249921803.1">
    <property type="nucleotide sequence ID" value="NZ_CP147244.1"/>
</dbReference>
<reference evidence="2 3" key="2">
    <citation type="submission" date="2024-03" db="EMBL/GenBank/DDBJ databases">
        <title>The Genome Sequence of Enterococcus sp. DIV0205d.</title>
        <authorList>
            <consortium name="The Broad Institute Genomics Platform"/>
            <consortium name="The Broad Institute Microbial Omics Core"/>
            <consortium name="The Broad Institute Genomic Center for Infectious Diseases"/>
            <person name="Earl A."/>
            <person name="Manson A."/>
            <person name="Gilmore M."/>
            <person name="Schwartman J."/>
            <person name="Shea T."/>
            <person name="Abouelleil A."/>
            <person name="Cao P."/>
            <person name="Chapman S."/>
            <person name="Cusick C."/>
            <person name="Young S."/>
            <person name="Neafsey D."/>
            <person name="Nusbaum C."/>
            <person name="Birren B."/>
        </authorList>
    </citation>
    <scope>NUCLEOTIDE SEQUENCE [LARGE SCALE GENOMIC DNA]</scope>
    <source>
        <strain evidence="2 3">7F3_DIV0205</strain>
    </source>
</reference>
<feature type="signal peptide" evidence="1">
    <location>
        <begin position="1"/>
        <end position="25"/>
    </location>
</feature>
<evidence type="ECO:0000313" key="2">
    <source>
        <dbReference type="EMBL" id="WYK02231.1"/>
    </source>
</evidence>
<proteinExistence type="predicted"/>
<evidence type="ECO:0008006" key="4">
    <source>
        <dbReference type="Google" id="ProtNLM"/>
    </source>
</evidence>
<accession>A0AAQ3Y8H4</accession>
<gene>
    <name evidence="2" type="ORF">A5821_003374</name>
</gene>
<reference evidence="3" key="1">
    <citation type="submission" date="2017-05" db="EMBL/GenBank/DDBJ databases">
        <title>The Genome Sequence of EEnterococcus faecalis 9F2_4866.</title>
        <authorList>
            <consortium name="The Broad Institute Genomics Platform"/>
            <consortium name="The Broad Institute Genomic Center for Infectious Diseases"/>
            <person name="Earl A."/>
            <person name="Manson A."/>
            <person name="Schwartman J."/>
            <person name="Gilmore M."/>
            <person name="Abouelleil A."/>
            <person name="Cao P."/>
            <person name="Chapman S."/>
            <person name="Cusick C."/>
            <person name="Shea T."/>
            <person name="Young S."/>
            <person name="Neafsey D."/>
            <person name="Nusbaum C."/>
            <person name="Birren B."/>
        </authorList>
    </citation>
    <scope>NUCLEOTIDE SEQUENCE [LARGE SCALE GENOMIC DNA]</scope>
    <source>
        <strain evidence="3">7F3_DIV0205</strain>
    </source>
</reference>
<keyword evidence="3" id="KW-1185">Reference proteome</keyword>
<dbReference type="AlphaFoldDB" id="A0AAQ3Y8H4"/>
<evidence type="ECO:0000256" key="1">
    <source>
        <dbReference type="SAM" id="SignalP"/>
    </source>
</evidence>
<feature type="chain" id="PRO_5042900622" description="Lactococcin 972 family bacteriocin" evidence="1">
    <location>
        <begin position="26"/>
        <end position="131"/>
    </location>
</feature>
<organism evidence="2 3">
    <name type="scientific">Candidatus Enterococcus palustris</name>
    <dbReference type="NCBI Taxonomy" id="1834189"/>
    <lineage>
        <taxon>Bacteria</taxon>
        <taxon>Bacillati</taxon>
        <taxon>Bacillota</taxon>
        <taxon>Bacilli</taxon>
        <taxon>Lactobacillales</taxon>
        <taxon>Enterococcaceae</taxon>
        <taxon>Enterococcus</taxon>
    </lineage>
</organism>
<evidence type="ECO:0000313" key="3">
    <source>
        <dbReference type="Proteomes" id="UP000194948"/>
    </source>
</evidence>
<sequence>MKKFILSFVVVASIGLTFIPISANAEEVGGWSEEDGNYLNPNVILPRAAVNHRGKRESKVISGNTAYRAHGWTTWKGVYHYTTARMEKHRGGTVLTTSNRKYGWNGTEAASPWYRISNGEDTAAARTYYGR</sequence>
<keyword evidence="1" id="KW-0732">Signal</keyword>
<dbReference type="Proteomes" id="UP000194948">
    <property type="component" value="Chromosome"/>
</dbReference>
<protein>
    <recommendedName>
        <fullName evidence="4">Lactococcin 972 family bacteriocin</fullName>
    </recommendedName>
</protein>
<dbReference type="EMBL" id="CP147244">
    <property type="protein sequence ID" value="WYK02231.1"/>
    <property type="molecule type" value="Genomic_DNA"/>
</dbReference>